<organism evidence="1">
    <name type="scientific">Anguilla anguilla</name>
    <name type="common">European freshwater eel</name>
    <name type="synonym">Muraena anguilla</name>
    <dbReference type="NCBI Taxonomy" id="7936"/>
    <lineage>
        <taxon>Eukaryota</taxon>
        <taxon>Metazoa</taxon>
        <taxon>Chordata</taxon>
        <taxon>Craniata</taxon>
        <taxon>Vertebrata</taxon>
        <taxon>Euteleostomi</taxon>
        <taxon>Actinopterygii</taxon>
        <taxon>Neopterygii</taxon>
        <taxon>Teleostei</taxon>
        <taxon>Anguilliformes</taxon>
        <taxon>Anguillidae</taxon>
        <taxon>Anguilla</taxon>
    </lineage>
</organism>
<sequence>MLVYNYAHSTESLNAETHRGTVISQCTQVTKGKLGDWRQSGTQQ</sequence>
<accession>A0A0E9T2W9</accession>
<reference evidence="1" key="1">
    <citation type="submission" date="2014-11" db="EMBL/GenBank/DDBJ databases">
        <authorList>
            <person name="Amaro Gonzalez C."/>
        </authorList>
    </citation>
    <scope>NUCLEOTIDE SEQUENCE</scope>
</reference>
<proteinExistence type="predicted"/>
<dbReference type="AlphaFoldDB" id="A0A0E9T2W9"/>
<evidence type="ECO:0000313" key="1">
    <source>
        <dbReference type="EMBL" id="JAH47842.1"/>
    </source>
</evidence>
<dbReference type="EMBL" id="GBXM01060735">
    <property type="protein sequence ID" value="JAH47842.1"/>
    <property type="molecule type" value="Transcribed_RNA"/>
</dbReference>
<reference evidence="1" key="2">
    <citation type="journal article" date="2015" name="Fish Shellfish Immunol.">
        <title>Early steps in the European eel (Anguilla anguilla)-Vibrio vulnificus interaction in the gills: Role of the RtxA13 toxin.</title>
        <authorList>
            <person name="Callol A."/>
            <person name="Pajuelo D."/>
            <person name="Ebbesson L."/>
            <person name="Teles M."/>
            <person name="MacKenzie S."/>
            <person name="Amaro C."/>
        </authorList>
    </citation>
    <scope>NUCLEOTIDE SEQUENCE</scope>
</reference>
<name>A0A0E9T2W9_ANGAN</name>
<protein>
    <submittedName>
        <fullName evidence="1">Uncharacterized protein</fullName>
    </submittedName>
</protein>